<feature type="domain" description="HTH marR-type" evidence="4">
    <location>
        <begin position="15"/>
        <end position="148"/>
    </location>
</feature>
<dbReference type="GO" id="GO:0003700">
    <property type="term" value="F:DNA-binding transcription factor activity"/>
    <property type="evidence" value="ECO:0007669"/>
    <property type="project" value="InterPro"/>
</dbReference>
<name>A0A2T8FG04_9ACTN</name>
<dbReference type="PANTHER" id="PTHR39515">
    <property type="entry name" value="CONSERVED PROTEIN"/>
    <property type="match status" value="1"/>
</dbReference>
<dbReference type="GO" id="GO:0003677">
    <property type="term" value="F:DNA binding"/>
    <property type="evidence" value="ECO:0007669"/>
    <property type="project" value="UniProtKB-KW"/>
</dbReference>
<reference evidence="5 6" key="1">
    <citation type="submission" date="2018-04" db="EMBL/GenBank/DDBJ databases">
        <title>Genome of Nocardioides gansuensis WSJ-1.</title>
        <authorList>
            <person name="Wu S."/>
            <person name="Wang G."/>
        </authorList>
    </citation>
    <scope>NUCLEOTIDE SEQUENCE [LARGE SCALE GENOMIC DNA]</scope>
    <source>
        <strain evidence="5 6">WSJ-1</strain>
    </source>
</reference>
<gene>
    <name evidence="5" type="ORF">DDE18_03280</name>
</gene>
<comment type="caution">
    <text evidence="5">The sequence shown here is derived from an EMBL/GenBank/DDBJ whole genome shotgun (WGS) entry which is preliminary data.</text>
</comment>
<dbReference type="Pfam" id="PF01047">
    <property type="entry name" value="MarR"/>
    <property type="match status" value="1"/>
</dbReference>
<accession>A0A2T8FG04</accession>
<keyword evidence="3" id="KW-0804">Transcription</keyword>
<evidence type="ECO:0000256" key="2">
    <source>
        <dbReference type="ARBA" id="ARBA00023125"/>
    </source>
</evidence>
<evidence type="ECO:0000259" key="4">
    <source>
        <dbReference type="PROSITE" id="PS50995"/>
    </source>
</evidence>
<sequence length="153" mass="16964">MLSIMPTVEAVAATDAGLASELRVGVMRLRRRLALERHPDNELSIGAMAVLGLLMRYGDQSIGELARAERVQPPSMTRTVTCLEEGGYVVRRPHETDGRQVVVSLSDKGRKVVLADRRRRDAWLTRRLAALTPDEREVLRAAAPILDRLAQAD</sequence>
<dbReference type="EMBL" id="QDGZ01000001">
    <property type="protein sequence ID" value="PVG84636.1"/>
    <property type="molecule type" value="Genomic_DNA"/>
</dbReference>
<dbReference type="PROSITE" id="PS01117">
    <property type="entry name" value="HTH_MARR_1"/>
    <property type="match status" value="1"/>
</dbReference>
<dbReference type="Proteomes" id="UP000246018">
    <property type="component" value="Unassembled WGS sequence"/>
</dbReference>
<keyword evidence="6" id="KW-1185">Reference proteome</keyword>
<dbReference type="SMART" id="SM00347">
    <property type="entry name" value="HTH_MARR"/>
    <property type="match status" value="1"/>
</dbReference>
<dbReference type="InterPro" id="IPR000835">
    <property type="entry name" value="HTH_MarR-typ"/>
</dbReference>
<dbReference type="Gene3D" id="1.10.287.100">
    <property type="match status" value="1"/>
</dbReference>
<organism evidence="5 6">
    <name type="scientific">Nocardioides gansuensis</name>
    <dbReference type="NCBI Taxonomy" id="2138300"/>
    <lineage>
        <taxon>Bacteria</taxon>
        <taxon>Bacillati</taxon>
        <taxon>Actinomycetota</taxon>
        <taxon>Actinomycetes</taxon>
        <taxon>Propionibacteriales</taxon>
        <taxon>Nocardioidaceae</taxon>
        <taxon>Nocardioides</taxon>
    </lineage>
</organism>
<dbReference type="SUPFAM" id="SSF46785">
    <property type="entry name" value="Winged helix' DNA-binding domain"/>
    <property type="match status" value="1"/>
</dbReference>
<dbReference type="InterPro" id="IPR036388">
    <property type="entry name" value="WH-like_DNA-bd_sf"/>
</dbReference>
<keyword evidence="1" id="KW-0805">Transcription regulation</keyword>
<evidence type="ECO:0000313" key="5">
    <source>
        <dbReference type="EMBL" id="PVG84636.1"/>
    </source>
</evidence>
<dbReference type="PANTHER" id="PTHR39515:SF2">
    <property type="entry name" value="HTH-TYPE TRANSCRIPTIONAL REGULATOR RV0880"/>
    <property type="match status" value="1"/>
</dbReference>
<dbReference type="InterPro" id="IPR052526">
    <property type="entry name" value="HTH-type_Bedaq_tolerance"/>
</dbReference>
<dbReference type="PRINTS" id="PR00598">
    <property type="entry name" value="HTHMARR"/>
</dbReference>
<dbReference type="AlphaFoldDB" id="A0A2T8FG04"/>
<dbReference type="InterPro" id="IPR036390">
    <property type="entry name" value="WH_DNA-bd_sf"/>
</dbReference>
<keyword evidence="2" id="KW-0238">DNA-binding</keyword>
<proteinExistence type="predicted"/>
<dbReference type="Gene3D" id="1.10.10.10">
    <property type="entry name" value="Winged helix-like DNA-binding domain superfamily/Winged helix DNA-binding domain"/>
    <property type="match status" value="1"/>
</dbReference>
<evidence type="ECO:0000256" key="1">
    <source>
        <dbReference type="ARBA" id="ARBA00023015"/>
    </source>
</evidence>
<protein>
    <submittedName>
        <fullName evidence="5">MarR family transcriptional regulator</fullName>
    </submittedName>
</protein>
<dbReference type="InterPro" id="IPR023187">
    <property type="entry name" value="Tscrpt_reg_MarR-type_CS"/>
</dbReference>
<evidence type="ECO:0000313" key="6">
    <source>
        <dbReference type="Proteomes" id="UP000246018"/>
    </source>
</evidence>
<evidence type="ECO:0000256" key="3">
    <source>
        <dbReference type="ARBA" id="ARBA00023163"/>
    </source>
</evidence>
<dbReference type="PROSITE" id="PS50995">
    <property type="entry name" value="HTH_MARR_2"/>
    <property type="match status" value="1"/>
</dbReference>
<dbReference type="OrthoDB" id="9804055at2"/>